<dbReference type="PANTHER" id="PTHR43453:SF1">
    <property type="entry name" value="TRNA_RRNA METHYLTRANSFERASE SPOU TYPE DOMAIN-CONTAINING PROTEIN"/>
    <property type="match status" value="1"/>
</dbReference>
<keyword evidence="6" id="KW-0694">RNA-binding</keyword>
<keyword evidence="5" id="KW-0819">tRNA processing</keyword>
<dbReference type="InterPro" id="IPR029026">
    <property type="entry name" value="tRNA_m1G_MTases_N"/>
</dbReference>
<dbReference type="InterPro" id="IPR029028">
    <property type="entry name" value="Alpha/beta_knot_MTases"/>
</dbReference>
<evidence type="ECO:0000256" key="4">
    <source>
        <dbReference type="ARBA" id="ARBA00022691"/>
    </source>
</evidence>
<dbReference type="STRING" id="307507.A0A2V0PMZ5"/>
<feature type="compositionally biased region" description="Gly residues" evidence="7">
    <location>
        <begin position="284"/>
        <end position="296"/>
    </location>
</feature>
<dbReference type="AlphaFoldDB" id="A0A2V0PMZ5"/>
<evidence type="ECO:0000256" key="3">
    <source>
        <dbReference type="ARBA" id="ARBA00022679"/>
    </source>
</evidence>
<dbReference type="Gene3D" id="3.40.1280.10">
    <property type="match status" value="1"/>
</dbReference>
<feature type="compositionally biased region" description="Low complexity" evidence="7">
    <location>
        <begin position="297"/>
        <end position="308"/>
    </location>
</feature>
<evidence type="ECO:0000256" key="2">
    <source>
        <dbReference type="ARBA" id="ARBA00022603"/>
    </source>
</evidence>
<keyword evidence="2" id="KW-0489">Methyltransferase</keyword>
<comment type="caution">
    <text evidence="9">The sequence shown here is derived from an EMBL/GenBank/DDBJ whole genome shotgun (WGS) entry which is preliminary data.</text>
</comment>
<dbReference type="InterPro" id="IPR001537">
    <property type="entry name" value="SpoU_MeTrfase"/>
</dbReference>
<dbReference type="GO" id="GO:0002938">
    <property type="term" value="P:tRNA guanine ribose methylation"/>
    <property type="evidence" value="ECO:0007669"/>
    <property type="project" value="TreeGrafter"/>
</dbReference>
<feature type="region of interest" description="Disordered" evidence="7">
    <location>
        <begin position="1"/>
        <end position="20"/>
    </location>
</feature>
<feature type="domain" description="tRNA/rRNA methyltransferase SpoU type" evidence="8">
    <location>
        <begin position="58"/>
        <end position="194"/>
    </location>
</feature>
<evidence type="ECO:0000256" key="6">
    <source>
        <dbReference type="ARBA" id="ARBA00022884"/>
    </source>
</evidence>
<dbReference type="Proteomes" id="UP000247498">
    <property type="component" value="Unassembled WGS sequence"/>
</dbReference>
<keyword evidence="4" id="KW-0949">S-adenosyl-L-methionine</keyword>
<dbReference type="GO" id="GO:0000049">
    <property type="term" value="F:tRNA binding"/>
    <property type="evidence" value="ECO:0007669"/>
    <property type="project" value="UniProtKB-KW"/>
</dbReference>
<evidence type="ECO:0000313" key="9">
    <source>
        <dbReference type="EMBL" id="GBF98465.1"/>
    </source>
</evidence>
<feature type="region of interest" description="Disordered" evidence="7">
    <location>
        <begin position="282"/>
        <end position="317"/>
    </location>
</feature>
<dbReference type="PANTHER" id="PTHR43453">
    <property type="entry name" value="RRNA METHYLASE-LIKE"/>
    <property type="match status" value="1"/>
</dbReference>
<reference evidence="9 10" key="1">
    <citation type="journal article" date="2018" name="Sci. Rep.">
        <title>Raphidocelis subcapitata (=Pseudokirchneriella subcapitata) provides an insight into genome evolution and environmental adaptations in the Sphaeropleales.</title>
        <authorList>
            <person name="Suzuki S."/>
            <person name="Yamaguchi H."/>
            <person name="Nakajima N."/>
            <person name="Kawachi M."/>
        </authorList>
    </citation>
    <scope>NUCLEOTIDE SEQUENCE [LARGE SCALE GENOMIC DNA]</scope>
    <source>
        <strain evidence="9 10">NIES-35</strain>
    </source>
</reference>
<dbReference type="CDD" id="cd18092">
    <property type="entry name" value="SpoU-like_TrmH"/>
    <property type="match status" value="1"/>
</dbReference>
<gene>
    <name evidence="9" type="ORF">Rsub_11675</name>
</gene>
<evidence type="ECO:0000259" key="8">
    <source>
        <dbReference type="Pfam" id="PF00588"/>
    </source>
</evidence>
<dbReference type="EMBL" id="BDRX01000126">
    <property type="protein sequence ID" value="GBF98465.1"/>
    <property type="molecule type" value="Genomic_DNA"/>
</dbReference>
<proteinExistence type="inferred from homology"/>
<accession>A0A2V0PMZ5</accession>
<dbReference type="InterPro" id="IPR033671">
    <property type="entry name" value="TrmH"/>
</dbReference>
<evidence type="ECO:0000256" key="7">
    <source>
        <dbReference type="SAM" id="MobiDB-lite"/>
    </source>
</evidence>
<dbReference type="SUPFAM" id="SSF75217">
    <property type="entry name" value="alpha/beta knot"/>
    <property type="match status" value="1"/>
</dbReference>
<evidence type="ECO:0000313" key="10">
    <source>
        <dbReference type="Proteomes" id="UP000247498"/>
    </source>
</evidence>
<dbReference type="InParanoid" id="A0A2V0PMZ5"/>
<dbReference type="FunCoup" id="A0A2V0PMZ5">
    <property type="interactions" value="398"/>
</dbReference>
<dbReference type="Pfam" id="PF00588">
    <property type="entry name" value="SpoU_methylase"/>
    <property type="match status" value="1"/>
</dbReference>
<sequence>MSHPRLVFPHTGEFKGPKGHSTLSAEEVTHLLSGMVSEQRLARLREVVAARCYGVVPVVEGVHDVGNISAVCRSADAMGLGAVHCVVNGTKMKQSQRTTAGAEKWLDARLWDSTAACLSGLRGAGYQIVVTALNDRSVTIQEVDWTRPTAFVLGNERDGVSAEAGAMADHAAVVPMAGFVESFNVSVAAAIIMWEAQQQRIRRTGRHGDLSPREAEVLLAEYLIRGVREPAVLMEELISRGCLVFDRQRPVKLDAARRRSAAWGPVGSWADWVGELDGRYPRGAAGGGGGGGGGGSVDASGGSSSVDGGSSGGHGSG</sequence>
<keyword evidence="10" id="KW-1185">Reference proteome</keyword>
<organism evidence="9 10">
    <name type="scientific">Raphidocelis subcapitata</name>
    <dbReference type="NCBI Taxonomy" id="307507"/>
    <lineage>
        <taxon>Eukaryota</taxon>
        <taxon>Viridiplantae</taxon>
        <taxon>Chlorophyta</taxon>
        <taxon>core chlorophytes</taxon>
        <taxon>Chlorophyceae</taxon>
        <taxon>CS clade</taxon>
        <taxon>Sphaeropleales</taxon>
        <taxon>Selenastraceae</taxon>
        <taxon>Raphidocelis</taxon>
    </lineage>
</organism>
<evidence type="ECO:0000256" key="5">
    <source>
        <dbReference type="ARBA" id="ARBA00022694"/>
    </source>
</evidence>
<protein>
    <recommendedName>
        <fullName evidence="8">tRNA/rRNA methyltransferase SpoU type domain-containing protein</fullName>
    </recommendedName>
</protein>
<dbReference type="GO" id="GO:0008173">
    <property type="term" value="F:RNA methyltransferase activity"/>
    <property type="evidence" value="ECO:0007669"/>
    <property type="project" value="InterPro"/>
</dbReference>
<keyword evidence="1" id="KW-0820">tRNA-binding</keyword>
<dbReference type="HAMAP" id="MF_02060">
    <property type="entry name" value="tRNA_methyltr_TrmH"/>
    <property type="match status" value="1"/>
</dbReference>
<dbReference type="OrthoDB" id="241340at2759"/>
<name>A0A2V0PMZ5_9CHLO</name>
<keyword evidence="3" id="KW-0808">Transferase</keyword>
<evidence type="ECO:0000256" key="1">
    <source>
        <dbReference type="ARBA" id="ARBA00022555"/>
    </source>
</evidence>